<gene>
    <name evidence="1" type="ORF">NPIL_288651</name>
</gene>
<keyword evidence="2" id="KW-1185">Reference proteome</keyword>
<organism evidence="1 2">
    <name type="scientific">Nephila pilipes</name>
    <name type="common">Giant wood spider</name>
    <name type="synonym">Nephila maculata</name>
    <dbReference type="NCBI Taxonomy" id="299642"/>
    <lineage>
        <taxon>Eukaryota</taxon>
        <taxon>Metazoa</taxon>
        <taxon>Ecdysozoa</taxon>
        <taxon>Arthropoda</taxon>
        <taxon>Chelicerata</taxon>
        <taxon>Arachnida</taxon>
        <taxon>Araneae</taxon>
        <taxon>Araneomorphae</taxon>
        <taxon>Entelegynae</taxon>
        <taxon>Araneoidea</taxon>
        <taxon>Nephilidae</taxon>
        <taxon>Nephila</taxon>
    </lineage>
</organism>
<evidence type="ECO:0000313" key="1">
    <source>
        <dbReference type="EMBL" id="GFT71775.1"/>
    </source>
</evidence>
<protein>
    <submittedName>
        <fullName evidence="1">Uncharacterized protein</fullName>
    </submittedName>
</protein>
<dbReference type="Proteomes" id="UP000887013">
    <property type="component" value="Unassembled WGS sequence"/>
</dbReference>
<dbReference type="AlphaFoldDB" id="A0A8X6PKT8"/>
<proteinExistence type="predicted"/>
<accession>A0A8X6PKT8</accession>
<name>A0A8X6PKT8_NEPPI</name>
<sequence>MDLVDVPTLPELNPPFYSTRPPRKVRSLVSKVSEPPVSANRFPNMRALVLKITLWVKGGVSVHPRECPKGSSRGTEAPKLQVVFLAVFRTDDSS</sequence>
<comment type="caution">
    <text evidence="1">The sequence shown here is derived from an EMBL/GenBank/DDBJ whole genome shotgun (WGS) entry which is preliminary data.</text>
</comment>
<evidence type="ECO:0000313" key="2">
    <source>
        <dbReference type="Proteomes" id="UP000887013"/>
    </source>
</evidence>
<reference evidence="1" key="1">
    <citation type="submission" date="2020-08" db="EMBL/GenBank/DDBJ databases">
        <title>Multicomponent nature underlies the extraordinary mechanical properties of spider dragline silk.</title>
        <authorList>
            <person name="Kono N."/>
            <person name="Nakamura H."/>
            <person name="Mori M."/>
            <person name="Yoshida Y."/>
            <person name="Ohtoshi R."/>
            <person name="Malay A.D."/>
            <person name="Moran D.A.P."/>
            <person name="Tomita M."/>
            <person name="Numata K."/>
            <person name="Arakawa K."/>
        </authorList>
    </citation>
    <scope>NUCLEOTIDE SEQUENCE</scope>
</reference>
<dbReference type="EMBL" id="BMAW01070103">
    <property type="protein sequence ID" value="GFT71775.1"/>
    <property type="molecule type" value="Genomic_DNA"/>
</dbReference>